<evidence type="ECO:0000313" key="6">
    <source>
        <dbReference type="EMBL" id="PIK37169.1"/>
    </source>
</evidence>
<evidence type="ECO:0000256" key="4">
    <source>
        <dbReference type="ARBA" id="ARBA00023180"/>
    </source>
</evidence>
<evidence type="ECO:0000313" key="7">
    <source>
        <dbReference type="Proteomes" id="UP000230750"/>
    </source>
</evidence>
<proteinExistence type="predicted"/>
<comment type="caution">
    <text evidence="6">The sequence shown here is derived from an EMBL/GenBank/DDBJ whole genome shotgun (WGS) entry which is preliminary data.</text>
</comment>
<protein>
    <submittedName>
        <fullName evidence="6">Putative integrin alpha-6-like isoform X3</fullName>
    </submittedName>
</protein>
<keyword evidence="7" id="KW-1185">Reference proteome</keyword>
<keyword evidence="4" id="KW-0325">Glycoprotein</keyword>
<keyword evidence="2 6" id="KW-0401">Integrin</keyword>
<reference evidence="6 7" key="1">
    <citation type="journal article" date="2017" name="PLoS Biol.">
        <title>The sea cucumber genome provides insights into morphological evolution and visceral regeneration.</title>
        <authorList>
            <person name="Zhang X."/>
            <person name="Sun L."/>
            <person name="Yuan J."/>
            <person name="Sun Y."/>
            <person name="Gao Y."/>
            <person name="Zhang L."/>
            <person name="Li S."/>
            <person name="Dai H."/>
            <person name="Hamel J.F."/>
            <person name="Liu C."/>
            <person name="Yu Y."/>
            <person name="Liu S."/>
            <person name="Lin W."/>
            <person name="Guo K."/>
            <person name="Jin S."/>
            <person name="Xu P."/>
            <person name="Storey K.B."/>
            <person name="Huan P."/>
            <person name="Zhang T."/>
            <person name="Zhou Y."/>
            <person name="Zhang J."/>
            <person name="Lin C."/>
            <person name="Li X."/>
            <person name="Xing L."/>
            <person name="Huo D."/>
            <person name="Sun M."/>
            <person name="Wang L."/>
            <person name="Mercier A."/>
            <person name="Li F."/>
            <person name="Yang H."/>
            <person name="Xiang J."/>
        </authorList>
    </citation>
    <scope>NUCLEOTIDE SEQUENCE [LARGE SCALE GENOMIC DNA]</scope>
    <source>
        <strain evidence="6">Shaxun</strain>
        <tissue evidence="6">Muscle</tissue>
    </source>
</reference>
<dbReference type="InterPro" id="IPR013649">
    <property type="entry name" value="Integrin_alpha_Ig-like_1"/>
</dbReference>
<dbReference type="Pfam" id="PF08441">
    <property type="entry name" value="Integrin_A_Ig_1"/>
    <property type="match status" value="1"/>
</dbReference>
<comment type="subcellular location">
    <subcellularLocation>
        <location evidence="1">Membrane</location>
        <topology evidence="1">Single-pass type I membrane protein</topology>
    </subcellularLocation>
</comment>
<evidence type="ECO:0000256" key="2">
    <source>
        <dbReference type="ARBA" id="ARBA00023037"/>
    </source>
</evidence>
<accession>A0A2G8JN76</accession>
<dbReference type="OrthoDB" id="5317514at2759"/>
<name>A0A2G8JN76_STIJA</name>
<organism evidence="6 7">
    <name type="scientific">Stichopus japonicus</name>
    <name type="common">Sea cucumber</name>
    <dbReference type="NCBI Taxonomy" id="307972"/>
    <lineage>
        <taxon>Eukaryota</taxon>
        <taxon>Metazoa</taxon>
        <taxon>Echinodermata</taxon>
        <taxon>Eleutherozoa</taxon>
        <taxon>Echinozoa</taxon>
        <taxon>Holothuroidea</taxon>
        <taxon>Aspidochirotacea</taxon>
        <taxon>Aspidochirotida</taxon>
        <taxon>Stichopodidae</taxon>
        <taxon>Apostichopus</taxon>
    </lineage>
</organism>
<sequence>MLKLRSEVLPKKFSLFLGDFFFLSSKAIPSIFEVHRNACGEAVRGRPVINMTATVTVSPSQLDERDLTVMSVASRNSDVIFEVEAEAKRRSLGLNSRVYFEGADPDHILSNQRLSMNYKTDEREACYPPIQAILRDDFSDIYRPIPLRVTFSLQKRNQSYPHQGKPFPI</sequence>
<dbReference type="InterPro" id="IPR032695">
    <property type="entry name" value="Integrin_dom_sf"/>
</dbReference>
<dbReference type="GO" id="GO:0007229">
    <property type="term" value="P:integrin-mediated signaling pathway"/>
    <property type="evidence" value="ECO:0007669"/>
    <property type="project" value="UniProtKB-KW"/>
</dbReference>
<keyword evidence="3" id="KW-0472">Membrane</keyword>
<dbReference type="EMBL" id="MRZV01001544">
    <property type="protein sequence ID" value="PIK37169.1"/>
    <property type="molecule type" value="Genomic_DNA"/>
</dbReference>
<evidence type="ECO:0000256" key="1">
    <source>
        <dbReference type="ARBA" id="ARBA00004479"/>
    </source>
</evidence>
<dbReference type="AlphaFoldDB" id="A0A2G8JN76"/>
<gene>
    <name evidence="6" type="ORF">BSL78_25993</name>
</gene>
<evidence type="ECO:0000259" key="5">
    <source>
        <dbReference type="Pfam" id="PF08441"/>
    </source>
</evidence>
<feature type="domain" description="Integrin alpha first immunoglubulin-like" evidence="5">
    <location>
        <begin position="75"/>
        <end position="160"/>
    </location>
</feature>
<dbReference type="Proteomes" id="UP000230750">
    <property type="component" value="Unassembled WGS sequence"/>
</dbReference>
<dbReference type="STRING" id="307972.A0A2G8JN76"/>
<dbReference type="SUPFAM" id="SSF69179">
    <property type="entry name" value="Integrin domains"/>
    <property type="match status" value="1"/>
</dbReference>
<evidence type="ECO:0000256" key="3">
    <source>
        <dbReference type="ARBA" id="ARBA00023136"/>
    </source>
</evidence>
<dbReference type="GO" id="GO:0016020">
    <property type="term" value="C:membrane"/>
    <property type="evidence" value="ECO:0007669"/>
    <property type="project" value="UniProtKB-SubCell"/>
</dbReference>
<dbReference type="Gene3D" id="2.60.40.1460">
    <property type="entry name" value="Integrin domains. Chain A, domain 2"/>
    <property type="match status" value="1"/>
</dbReference>